<sequence>MPTELTLDDLTTLLRECAGEDETVNLDGDVLDKTFTELNYDSLAVLQTTGKIEREYGLTIDEDAVNDAQTPRQYLAVVNAAFSDDRAASA</sequence>
<keyword evidence="5" id="KW-1185">Reference proteome</keyword>
<dbReference type="Gene3D" id="1.10.1200.10">
    <property type="entry name" value="ACP-like"/>
    <property type="match status" value="1"/>
</dbReference>
<dbReference type="PROSITE" id="PS00012">
    <property type="entry name" value="PHOSPHOPANTETHEINE"/>
    <property type="match status" value="1"/>
</dbReference>
<dbReference type="Pfam" id="PF00550">
    <property type="entry name" value="PP-binding"/>
    <property type="match status" value="1"/>
</dbReference>
<keyword evidence="2" id="KW-0597">Phosphoprotein</keyword>
<evidence type="ECO:0000256" key="2">
    <source>
        <dbReference type="ARBA" id="ARBA00022553"/>
    </source>
</evidence>
<feature type="domain" description="Carrier" evidence="3">
    <location>
        <begin position="4"/>
        <end position="82"/>
    </location>
</feature>
<organism evidence="4 5">
    <name type="scientific">Streptomyces cupreus</name>
    <dbReference type="NCBI Taxonomy" id="2759956"/>
    <lineage>
        <taxon>Bacteria</taxon>
        <taxon>Bacillati</taxon>
        <taxon>Actinomycetota</taxon>
        <taxon>Actinomycetes</taxon>
        <taxon>Kitasatosporales</taxon>
        <taxon>Streptomycetaceae</taxon>
        <taxon>Streptomyces</taxon>
    </lineage>
</organism>
<dbReference type="RefSeq" id="WP_186286197.1">
    <property type="nucleotide sequence ID" value="NZ_JACMSF010000048.1"/>
</dbReference>
<proteinExistence type="predicted"/>
<dbReference type="Proteomes" id="UP000584670">
    <property type="component" value="Unassembled WGS sequence"/>
</dbReference>
<name>A0A7X1MCU7_9ACTN</name>
<dbReference type="InterPro" id="IPR006162">
    <property type="entry name" value="Ppantetheine_attach_site"/>
</dbReference>
<keyword evidence="1" id="KW-0596">Phosphopantetheine</keyword>
<dbReference type="InterPro" id="IPR036736">
    <property type="entry name" value="ACP-like_sf"/>
</dbReference>
<evidence type="ECO:0000313" key="4">
    <source>
        <dbReference type="EMBL" id="MBC2906276.1"/>
    </source>
</evidence>
<accession>A0A7X1MCU7</accession>
<dbReference type="AlphaFoldDB" id="A0A7X1MCU7"/>
<comment type="caution">
    <text evidence="4">The sequence shown here is derived from an EMBL/GenBank/DDBJ whole genome shotgun (WGS) entry which is preliminary data.</text>
</comment>
<dbReference type="PROSITE" id="PS50075">
    <property type="entry name" value="CARRIER"/>
    <property type="match status" value="1"/>
</dbReference>
<protein>
    <submittedName>
        <fullName evidence="4">Acyl carrier protein</fullName>
    </submittedName>
</protein>
<gene>
    <name evidence="4" type="ORF">H4N64_33030</name>
</gene>
<evidence type="ECO:0000256" key="1">
    <source>
        <dbReference type="ARBA" id="ARBA00022450"/>
    </source>
</evidence>
<reference evidence="4 5" key="1">
    <citation type="submission" date="2020-08" db="EMBL/GenBank/DDBJ databases">
        <title>Streptomyces sp. PSKA01 genome sequencing and assembly.</title>
        <authorList>
            <person name="Mandal S."/>
            <person name="Maiti P.K."/>
            <person name="Das P."/>
        </authorList>
    </citation>
    <scope>NUCLEOTIDE SEQUENCE [LARGE SCALE GENOMIC DNA]</scope>
    <source>
        <strain evidence="4 5">PSKA01</strain>
    </source>
</reference>
<evidence type="ECO:0000259" key="3">
    <source>
        <dbReference type="PROSITE" id="PS50075"/>
    </source>
</evidence>
<dbReference type="EMBL" id="JACMSF010000048">
    <property type="protein sequence ID" value="MBC2906276.1"/>
    <property type="molecule type" value="Genomic_DNA"/>
</dbReference>
<dbReference type="SUPFAM" id="SSF47336">
    <property type="entry name" value="ACP-like"/>
    <property type="match status" value="1"/>
</dbReference>
<dbReference type="InterPro" id="IPR009081">
    <property type="entry name" value="PP-bd_ACP"/>
</dbReference>
<evidence type="ECO:0000313" key="5">
    <source>
        <dbReference type="Proteomes" id="UP000584670"/>
    </source>
</evidence>